<sequence>MIRLLLIYLLLFTPVADTLQLKIDFERDRRQILGNQHGILMDKEGKLGLRVFRKYADMNLSGFKFSKVQSGQHTIIKWKAPQNNLEICQIRSVTPSYTVYDQFDVDGNKQAVKEKGPNIVFYTYIIMPKDADRLIYFTQRGEGLQHYTIGKKRFRVIREAIPLGVKYPDEKELLELAARD</sequence>
<dbReference type="RefSeq" id="WP_078348926.1">
    <property type="nucleotide sequence ID" value="NZ_MBTF01000016.1"/>
</dbReference>
<dbReference type="AlphaFoldDB" id="A0A1S9PDT1"/>
<evidence type="ECO:0000313" key="1">
    <source>
        <dbReference type="EMBL" id="OOQ59131.1"/>
    </source>
</evidence>
<reference evidence="1 2" key="1">
    <citation type="submission" date="2016-07" db="EMBL/GenBank/DDBJ databases">
        <title>Genomic analysis of zinc-resistant bacterium Mucilaginibacter pedocola TBZ30.</title>
        <authorList>
            <person name="Huang J."/>
            <person name="Tang J."/>
        </authorList>
    </citation>
    <scope>NUCLEOTIDE SEQUENCE [LARGE SCALE GENOMIC DNA]</scope>
    <source>
        <strain evidence="1 2">TBZ30</strain>
    </source>
</reference>
<keyword evidence="2" id="KW-1185">Reference proteome</keyword>
<name>A0A1S9PDT1_9SPHI</name>
<organism evidence="1 2">
    <name type="scientific">Mucilaginibacter pedocola</name>
    <dbReference type="NCBI Taxonomy" id="1792845"/>
    <lineage>
        <taxon>Bacteria</taxon>
        <taxon>Pseudomonadati</taxon>
        <taxon>Bacteroidota</taxon>
        <taxon>Sphingobacteriia</taxon>
        <taxon>Sphingobacteriales</taxon>
        <taxon>Sphingobacteriaceae</taxon>
        <taxon>Mucilaginibacter</taxon>
    </lineage>
</organism>
<accession>A0A1S9PDT1</accession>
<comment type="caution">
    <text evidence="1">The sequence shown here is derived from an EMBL/GenBank/DDBJ whole genome shotgun (WGS) entry which is preliminary data.</text>
</comment>
<dbReference type="OrthoDB" id="798879at2"/>
<dbReference type="Proteomes" id="UP000189739">
    <property type="component" value="Unassembled WGS sequence"/>
</dbReference>
<evidence type="ECO:0000313" key="2">
    <source>
        <dbReference type="Proteomes" id="UP000189739"/>
    </source>
</evidence>
<dbReference type="EMBL" id="MBTF01000016">
    <property type="protein sequence ID" value="OOQ59131.1"/>
    <property type="molecule type" value="Genomic_DNA"/>
</dbReference>
<proteinExistence type="predicted"/>
<dbReference type="STRING" id="1792845.BC343_29350"/>
<protein>
    <submittedName>
        <fullName evidence="1">Uncharacterized protein</fullName>
    </submittedName>
</protein>
<gene>
    <name evidence="1" type="ORF">BC343_29350</name>
</gene>